<dbReference type="Gene3D" id="3.40.50.150">
    <property type="entry name" value="Vaccinia Virus protein VP39"/>
    <property type="match status" value="1"/>
</dbReference>
<proteinExistence type="predicted"/>
<name>A0A812S723_9DINO</name>
<sequence length="1408" mass="154204">MSEQTVRAGPETMLDSLEWRRLSKFASDFVPGMHGTHQNFLVQPFGAVASDSECKIVRAELVEVSNGIKHTGRKVVLRLRHEDWFMLEAPGPLRVIQAGCHQLHQEFVLDCTHPRTLVASYQPLVQESTVQVAEVFSGGFGGWAQGAYVLHRAGLPISTRWTLDLQETSIPMQQAQVPHLACVEKLEDLREFPPHADEQLHISANVEHDWWLHCLAHRPINVMVASPPLQPWNNHEKAPGLISADGRLMLRIVDVAGAFGIPVVGIETCAGIFQHAHYPQILEAWSAAGYSLHLQLQLNLLDVLPCSRPRAMLVFVKQDLNFPDPELGDAWNAAKRSSLSSALAIFDHPPEIQSSLSLAPEVLNMYMDPWYLPPARGGRPTPCSAQSFRLRGPHQSAGCFTSQYQFQHHIDEDMLASQGLLGFLFCDGDVPRFFSGAEICSLHGAVRPMLLLRDQAEQMNQLGVSTAMPQAVAVLVHVCKALGLEHVPSPAEAVCKVLEDRLHSRNTLFLPLRGHWVLCRKDQVCQVLETGLSLSDPLQCHTTPEEFVPIAFQSQGRVVVLQVPRGIASEAVFLQVGLKVDASLGCPQTPFFWEPITLSTAELPHLHCGGLASHCASSQLCTVLTAGQTFLIEPASPRLWPQLLCVFDSLSSDQEDLLCYSLCGQRLWYAEDFVGCIVAATLAQEAPELKLSLISEDFVATKVHMEGSSCVITCPASNAMNFWLGFPFHLSEAIGWSAETVNFPCQHDQPMQLLVDVRPLQSLDTSLKSRSLIGSLTGGLRLVKLFSCLPVLCDAAGVDLNRTTSFVDAVSDSTSSQKLFNALQTGKDEQKWQVVVDFAKEAGIPVPAGINLVARAEQRVRKTTQRKKQESRTQVRAGDVCIADNFFQNEDGTTTAMLTGLRPGATGVLLADADAAAELMQTMKGVQPDELGLLVLGHACPCCAIEEGSRLSFPAVGRHCGSKLLLAGCLHNLGGKAVQVSKRHNVDVPLPDVLVCTFSLFADEWEADSWAAAVQAPVKTVVQAFARVGLDKILSEPWNRQFRLKGKASSPSLADHISFKARVDFKSCDTLLASSGHNHVYIVPRRQDQSLQSGYAIVWLGPTRAEAIKASLQVPGQLGLVQARDRYGLRVPESRHEAIFKQLRPGQAAPSKLDVKHLWRMGPAPANADAAAIQAWANGSKWTVKVLKALGPQHWLLGSQVEPPQAYPSFNGQTVMVTKVPQRAAPTPIVQSGHLQGRQMSADTHLSAPRSSTEEDPWLTNDPWAKAAFASTRTSFASLSAASTPSRQVTGPTEQRFQAQEARLQALEENLQTLKEQHEQGHAQLLQQQAVDRQTAQAANTALHEQLATVGSELTKQLRSSVESLQSAQGQQQQQMQSSLEELKALVLASRDNRDPSKRAKKQNEDEL</sequence>
<feature type="region of interest" description="Disordered" evidence="2">
    <location>
        <begin position="1232"/>
        <end position="1259"/>
    </location>
</feature>
<evidence type="ECO:0000256" key="1">
    <source>
        <dbReference type="SAM" id="Coils"/>
    </source>
</evidence>
<evidence type="ECO:0000256" key="2">
    <source>
        <dbReference type="SAM" id="MobiDB-lite"/>
    </source>
</evidence>
<gene>
    <name evidence="3" type="ORF">SNEC2469_LOCUS13197</name>
</gene>
<feature type="compositionally biased region" description="Polar residues" evidence="2">
    <location>
        <begin position="1232"/>
        <end position="1244"/>
    </location>
</feature>
<accession>A0A812S723</accession>
<feature type="region of interest" description="Disordered" evidence="2">
    <location>
        <begin position="1365"/>
        <end position="1408"/>
    </location>
</feature>
<keyword evidence="1" id="KW-0175">Coiled coil</keyword>
<dbReference type="EMBL" id="CAJNJA010021053">
    <property type="protein sequence ID" value="CAE7469223.1"/>
    <property type="molecule type" value="Genomic_DNA"/>
</dbReference>
<organism evidence="3 4">
    <name type="scientific">Symbiodinium necroappetens</name>
    <dbReference type="NCBI Taxonomy" id="1628268"/>
    <lineage>
        <taxon>Eukaryota</taxon>
        <taxon>Sar</taxon>
        <taxon>Alveolata</taxon>
        <taxon>Dinophyceae</taxon>
        <taxon>Suessiales</taxon>
        <taxon>Symbiodiniaceae</taxon>
        <taxon>Symbiodinium</taxon>
    </lineage>
</organism>
<comment type="caution">
    <text evidence="3">The sequence shown here is derived from an EMBL/GenBank/DDBJ whole genome shotgun (WGS) entry which is preliminary data.</text>
</comment>
<feature type="compositionally biased region" description="Low complexity" evidence="2">
    <location>
        <begin position="1365"/>
        <end position="1380"/>
    </location>
</feature>
<evidence type="ECO:0000313" key="4">
    <source>
        <dbReference type="Proteomes" id="UP000601435"/>
    </source>
</evidence>
<protein>
    <submittedName>
        <fullName evidence="3">Uncharacterized protein</fullName>
    </submittedName>
</protein>
<feature type="compositionally biased region" description="Basic and acidic residues" evidence="2">
    <location>
        <begin position="1391"/>
        <end position="1408"/>
    </location>
</feature>
<dbReference type="Proteomes" id="UP000601435">
    <property type="component" value="Unassembled WGS sequence"/>
</dbReference>
<feature type="coiled-coil region" evidence="1">
    <location>
        <begin position="1297"/>
        <end position="1324"/>
    </location>
</feature>
<evidence type="ECO:0000313" key="3">
    <source>
        <dbReference type="EMBL" id="CAE7469223.1"/>
    </source>
</evidence>
<keyword evidence="4" id="KW-1185">Reference proteome</keyword>
<reference evidence="3" key="1">
    <citation type="submission" date="2021-02" db="EMBL/GenBank/DDBJ databases">
        <authorList>
            <person name="Dougan E. K."/>
            <person name="Rhodes N."/>
            <person name="Thang M."/>
            <person name="Chan C."/>
        </authorList>
    </citation>
    <scope>NUCLEOTIDE SEQUENCE</scope>
</reference>
<dbReference type="SUPFAM" id="SSF53335">
    <property type="entry name" value="S-adenosyl-L-methionine-dependent methyltransferases"/>
    <property type="match status" value="1"/>
</dbReference>
<dbReference type="InterPro" id="IPR029063">
    <property type="entry name" value="SAM-dependent_MTases_sf"/>
</dbReference>